<dbReference type="STRING" id="1042311.A0A2T3Z6J0"/>
<keyword evidence="3" id="KW-0347">Helicase</keyword>
<evidence type="ECO:0000256" key="3">
    <source>
        <dbReference type="ARBA" id="ARBA00022806"/>
    </source>
</evidence>
<dbReference type="GO" id="GO:0043138">
    <property type="term" value="F:3'-5' DNA helicase activity"/>
    <property type="evidence" value="ECO:0007669"/>
    <property type="project" value="TreeGrafter"/>
</dbReference>
<dbReference type="InterPro" id="IPR011604">
    <property type="entry name" value="PDDEXK-like_dom_sf"/>
</dbReference>
<dbReference type="InterPro" id="IPR014016">
    <property type="entry name" value="UvrD-like_ATP-bd"/>
</dbReference>
<dbReference type="EMBL" id="KZ679263">
    <property type="protein sequence ID" value="PTB40415.1"/>
    <property type="molecule type" value="Genomic_DNA"/>
</dbReference>
<feature type="domain" description="UvrD-like helicase ATP-binding" evidence="5">
    <location>
        <begin position="185"/>
        <end position="247"/>
    </location>
</feature>
<dbReference type="Gene3D" id="3.90.320.10">
    <property type="match status" value="1"/>
</dbReference>
<dbReference type="InterPro" id="IPR027417">
    <property type="entry name" value="P-loop_NTPase"/>
</dbReference>
<dbReference type="PANTHER" id="PTHR11070">
    <property type="entry name" value="UVRD / RECB / PCRA DNA HELICASE FAMILY MEMBER"/>
    <property type="match status" value="1"/>
</dbReference>
<evidence type="ECO:0000256" key="1">
    <source>
        <dbReference type="ARBA" id="ARBA00022741"/>
    </source>
</evidence>
<gene>
    <name evidence="6" type="ORF">M441DRAFT_48256</name>
</gene>
<keyword evidence="7" id="KW-1185">Reference proteome</keyword>
<dbReference type="GO" id="GO:0016787">
    <property type="term" value="F:hydrolase activity"/>
    <property type="evidence" value="ECO:0007669"/>
    <property type="project" value="UniProtKB-KW"/>
</dbReference>
<accession>A0A2T3Z6J0</accession>
<sequence>MPAYIIISTYSTQTKLNQKSGCSHLADVETEMIVRLPHIVKPRLQVFCPKRSSRFSTHSHDLLQRWEKKSLKPSFNPSIEQQRVVRLCRMQNVVVSARPGSGKTATAEAIIAAHPDKRVAVITYSKRLQLETRHRLYTYTNCEVFTFHGMAGVLFGAVVRNDAELLEQRRRVLRCNALPRWNFTPFDIIVLDEFQDCTEIIYWLTNCFILANKQEADGHSPQLVVLGDERQSIYRFRGADHRYLSLAPQLFAHTSPYPFVKIPLSQSFRLSDHLVQFVNRVFLNDESYISSSKPGPKPIVLRCDPYDSYALAKELSALIKRYGAKNSALIAPSLRKNKQLQLLTNILSKKYRIPIAISINDEVALDDRVTYGKMCVSTIHQFKGSERHLVILFGIDSSFFEHFGRDIPNDRCPNEIFVALTRAGKQLVIVHDESKKLMPFISVKALYETAEVINMTNNMAKLSLPNSPGQPLKLGLTLPASISVQDMVRHIQDEPLHGIITRELRIQKLSPPLPKQKHINIPNVVLSDPRKRFYEAVSDINGLVTVAAFEHSTTGTLNTLEIDQSFIEAIPPIGSLQYISWLCRYACEYEAGISGYLPRKIQMKNHAFDWMMPRDLALARNRMQGELGNDAANLRFEVKAEQTFSVDDHETRLQGQADIVAVAPPSDSSGSRSADSIWEIKFVSHLSNSHVLQACTYAYLLGLRSIMLYNVRDGEKWEIIPHDGQEGLRRMIESVLRVKYTTSGQMNDKEFTEMCAKVMLEVLSLDDSREQMSLTGCKAYHKC</sequence>
<reference evidence="6 7" key="1">
    <citation type="submission" date="2016-07" db="EMBL/GenBank/DDBJ databases">
        <title>Multiple horizontal gene transfer events from other fungi enriched the ability of initially mycotrophic Trichoderma (Ascomycota) to feed on dead plant biomass.</title>
        <authorList>
            <consortium name="DOE Joint Genome Institute"/>
            <person name="Aerts A."/>
            <person name="Atanasova L."/>
            <person name="Chenthamara K."/>
            <person name="Zhang J."/>
            <person name="Grujic M."/>
            <person name="Henrissat B."/>
            <person name="Kuo A."/>
            <person name="Salamov A."/>
            <person name="Lipzen A."/>
            <person name="Labutti K."/>
            <person name="Barry K."/>
            <person name="Miao Y."/>
            <person name="Rahimi M.J."/>
            <person name="Shen Q."/>
            <person name="Grigoriev I.V."/>
            <person name="Kubicek C.P."/>
            <person name="Druzhinina I.S."/>
        </authorList>
    </citation>
    <scope>NUCLEOTIDE SEQUENCE [LARGE SCALE GENOMIC DNA]</scope>
    <source>
        <strain evidence="6 7">CBS 433.97</strain>
    </source>
</reference>
<evidence type="ECO:0000313" key="7">
    <source>
        <dbReference type="Proteomes" id="UP000240493"/>
    </source>
</evidence>
<dbReference type="SUPFAM" id="SSF52540">
    <property type="entry name" value="P-loop containing nucleoside triphosphate hydrolases"/>
    <property type="match status" value="1"/>
</dbReference>
<dbReference type="Gene3D" id="3.40.50.300">
    <property type="entry name" value="P-loop containing nucleotide triphosphate hydrolases"/>
    <property type="match status" value="2"/>
</dbReference>
<evidence type="ECO:0000259" key="5">
    <source>
        <dbReference type="Pfam" id="PF00580"/>
    </source>
</evidence>
<organism evidence="6 7">
    <name type="scientific">Trichoderma asperellum (strain ATCC 204424 / CBS 433.97 / NBRC 101777)</name>
    <dbReference type="NCBI Taxonomy" id="1042311"/>
    <lineage>
        <taxon>Eukaryota</taxon>
        <taxon>Fungi</taxon>
        <taxon>Dikarya</taxon>
        <taxon>Ascomycota</taxon>
        <taxon>Pezizomycotina</taxon>
        <taxon>Sordariomycetes</taxon>
        <taxon>Hypocreomycetidae</taxon>
        <taxon>Hypocreales</taxon>
        <taxon>Hypocreaceae</taxon>
        <taxon>Trichoderma</taxon>
    </lineage>
</organism>
<name>A0A2T3Z6J0_TRIA4</name>
<evidence type="ECO:0000256" key="2">
    <source>
        <dbReference type="ARBA" id="ARBA00022801"/>
    </source>
</evidence>
<keyword evidence="4" id="KW-0067">ATP-binding</keyword>
<keyword evidence="1" id="KW-0547">Nucleotide-binding</keyword>
<dbReference type="GO" id="GO:0005634">
    <property type="term" value="C:nucleus"/>
    <property type="evidence" value="ECO:0007669"/>
    <property type="project" value="TreeGrafter"/>
</dbReference>
<evidence type="ECO:0000256" key="4">
    <source>
        <dbReference type="ARBA" id="ARBA00022840"/>
    </source>
</evidence>
<protein>
    <recommendedName>
        <fullName evidence="5">UvrD-like helicase ATP-binding domain-containing protein</fullName>
    </recommendedName>
</protein>
<dbReference type="GO" id="GO:0000725">
    <property type="term" value="P:recombinational repair"/>
    <property type="evidence" value="ECO:0007669"/>
    <property type="project" value="TreeGrafter"/>
</dbReference>
<dbReference type="Proteomes" id="UP000240493">
    <property type="component" value="Unassembled WGS sequence"/>
</dbReference>
<proteinExistence type="predicted"/>
<dbReference type="OrthoDB" id="1470711at2759"/>
<keyword evidence="2" id="KW-0378">Hydrolase</keyword>
<dbReference type="GO" id="GO:0003677">
    <property type="term" value="F:DNA binding"/>
    <property type="evidence" value="ECO:0007669"/>
    <property type="project" value="InterPro"/>
</dbReference>
<dbReference type="InterPro" id="IPR000212">
    <property type="entry name" value="DNA_helicase_UvrD/REP"/>
</dbReference>
<dbReference type="PANTHER" id="PTHR11070:SF66">
    <property type="entry name" value="UVRD-LIKE HELICASE C-TERMINAL DOMAIN-CONTAINING PROTEIN"/>
    <property type="match status" value="1"/>
</dbReference>
<evidence type="ECO:0000313" key="6">
    <source>
        <dbReference type="EMBL" id="PTB40415.1"/>
    </source>
</evidence>
<dbReference type="GO" id="GO:0005524">
    <property type="term" value="F:ATP binding"/>
    <property type="evidence" value="ECO:0007669"/>
    <property type="project" value="UniProtKB-KW"/>
</dbReference>
<dbReference type="AlphaFoldDB" id="A0A2T3Z6J0"/>
<dbReference type="Pfam" id="PF00580">
    <property type="entry name" value="UvrD-helicase"/>
    <property type="match status" value="1"/>
</dbReference>